<feature type="transmembrane region" description="Helical" evidence="8">
    <location>
        <begin position="372"/>
        <end position="391"/>
    </location>
</feature>
<name>A0A8X6M378_TRICU</name>
<dbReference type="InterPro" id="IPR057066">
    <property type="entry name" value="Ig_ILCR1"/>
</dbReference>
<keyword evidence="2 8" id="KW-0812">Transmembrane</keyword>
<feature type="chain" id="PRO_5036481705" evidence="9">
    <location>
        <begin position="18"/>
        <end position="745"/>
    </location>
</feature>
<feature type="domain" description="SEFIR" evidence="10">
    <location>
        <begin position="325"/>
        <end position="466"/>
    </location>
</feature>
<dbReference type="Pfam" id="PF08357">
    <property type="entry name" value="SEFIR"/>
    <property type="match status" value="1"/>
</dbReference>
<dbReference type="AlphaFoldDB" id="A0A8X6M378"/>
<dbReference type="GO" id="GO:0030368">
    <property type="term" value="F:interleukin-17 receptor activity"/>
    <property type="evidence" value="ECO:0007669"/>
    <property type="project" value="InterPro"/>
</dbReference>
<keyword evidence="7" id="KW-0325">Glycoprotein</keyword>
<evidence type="ECO:0000259" key="11">
    <source>
        <dbReference type="Pfam" id="PF23608"/>
    </source>
</evidence>
<feature type="domain" description="ILCR1 Ig-like" evidence="11">
    <location>
        <begin position="186"/>
        <end position="271"/>
    </location>
</feature>
<dbReference type="Pfam" id="PF23608">
    <property type="entry name" value="Ig_ILCR1"/>
    <property type="match status" value="1"/>
</dbReference>
<dbReference type="InterPro" id="IPR013568">
    <property type="entry name" value="SEFIR_dom"/>
</dbReference>
<keyword evidence="6" id="KW-0675">Receptor</keyword>
<feature type="signal peptide" evidence="9">
    <location>
        <begin position="1"/>
        <end position="17"/>
    </location>
</feature>
<dbReference type="Proteomes" id="UP000887116">
    <property type="component" value="Unassembled WGS sequence"/>
</dbReference>
<evidence type="ECO:0000256" key="5">
    <source>
        <dbReference type="ARBA" id="ARBA00023136"/>
    </source>
</evidence>
<evidence type="ECO:0000256" key="2">
    <source>
        <dbReference type="ARBA" id="ARBA00022692"/>
    </source>
</evidence>
<dbReference type="OrthoDB" id="6433913at2759"/>
<evidence type="ECO:0000256" key="1">
    <source>
        <dbReference type="ARBA" id="ARBA00004479"/>
    </source>
</evidence>
<gene>
    <name evidence="12" type="primary">NCL1_45945</name>
    <name evidence="12" type="ORF">TNCT_53011</name>
</gene>
<sequence>MNPIAIYFLLFISLSESTFYPKHRCEKNDCSFQISSVENKSCVIHRPTVCNDSFPKFASTPVKELSSEDDSKFFVSIFPYTAFLYEQYMTVSRSAINITFAINHKDVREAAIILTSKAPPLTICRILDFNSANIINLPMKLFYDCLANLADKSIQHVFMTFIALPMNERLSYYVFIPRTEFLNTCSWQPVIMIFCGNLNKGIVQVKFSQAPSSLKVSFYLVKIKEKFSNEEKILKVPSDLRENMIYAEFTSLNEGNYSVSVKSISVRSKNCWSETEYFLVGNSKVDYMLTLYICILVLFILSALIFLIIFRRNILKIRFGSKLRILLLYSHDCREHEDFIVAFIDYLEKKCHSQVYSIYGNSDDPTEWIKNYFYSCDVIMIVISAGLFHTLDTKNFLPIRKGHKWRKQLIWARNFISYELLNSFEDCKNKRICQVCFPYSGKQHIPDRLKTVTKKCFMLPNEINNLNNFMHGHQTFFSPINMCYSLKNNLRSSVESRTLGEKIQAVQEAVKNNTHIHLIKLPDNSNNGFNVSSFSNLDDVNLDDFSDSSDFVEENCNSFLMKLLSPRLSSEKSQTSLSSHSSNRYNFTPDNENYNDISILESTGEQLLEVYPESRNNIKLSREKPETSLSSHSLNNYNFTLDNENCNNLSILESTEEQLLEVYPESRNNIKLSREKSETSLSSHSLNNYNFTLDNENYNNLSILESTEEQLLEVCPESRNNILKPHSECEVEILLDDMLKKSLVT</sequence>
<proteinExistence type="predicted"/>
<dbReference type="PANTHER" id="PTHR15583">
    <property type="entry name" value="INTERLEUKIN-17 RECEPTOR"/>
    <property type="match status" value="1"/>
</dbReference>
<keyword evidence="5 8" id="KW-0472">Membrane</keyword>
<feature type="transmembrane region" description="Helical" evidence="8">
    <location>
        <begin position="287"/>
        <end position="310"/>
    </location>
</feature>
<accession>A0A8X6M378</accession>
<protein>
    <submittedName>
        <fullName evidence="12">SEFIR domain-containing protein</fullName>
    </submittedName>
</protein>
<comment type="subcellular location">
    <subcellularLocation>
        <location evidence="1">Membrane</location>
        <topology evidence="1">Single-pass type I membrane protein</topology>
    </subcellularLocation>
</comment>
<reference evidence="12" key="1">
    <citation type="submission" date="2020-07" db="EMBL/GenBank/DDBJ databases">
        <title>Multicomponent nature underlies the extraordinary mechanical properties of spider dragline silk.</title>
        <authorList>
            <person name="Kono N."/>
            <person name="Nakamura H."/>
            <person name="Mori M."/>
            <person name="Yoshida Y."/>
            <person name="Ohtoshi R."/>
            <person name="Malay A.D."/>
            <person name="Moran D.A.P."/>
            <person name="Tomita M."/>
            <person name="Numata K."/>
            <person name="Arakawa K."/>
        </authorList>
    </citation>
    <scope>NUCLEOTIDE SEQUENCE</scope>
</reference>
<comment type="caution">
    <text evidence="12">The sequence shown here is derived from an EMBL/GenBank/DDBJ whole genome shotgun (WGS) entry which is preliminary data.</text>
</comment>
<evidence type="ECO:0000256" key="6">
    <source>
        <dbReference type="ARBA" id="ARBA00023170"/>
    </source>
</evidence>
<keyword evidence="4 8" id="KW-1133">Transmembrane helix</keyword>
<dbReference type="EMBL" id="BMAO01009552">
    <property type="protein sequence ID" value="GFR31570.1"/>
    <property type="molecule type" value="Genomic_DNA"/>
</dbReference>
<dbReference type="PANTHER" id="PTHR15583:SF7">
    <property type="entry name" value="INTERLEUKIN CYTOKINE RECEPTOR-RELATED PROTEIN 2"/>
    <property type="match status" value="1"/>
</dbReference>
<evidence type="ECO:0000313" key="13">
    <source>
        <dbReference type="Proteomes" id="UP000887116"/>
    </source>
</evidence>
<evidence type="ECO:0000256" key="4">
    <source>
        <dbReference type="ARBA" id="ARBA00022989"/>
    </source>
</evidence>
<dbReference type="GO" id="GO:0016020">
    <property type="term" value="C:membrane"/>
    <property type="evidence" value="ECO:0007669"/>
    <property type="project" value="UniProtKB-SubCell"/>
</dbReference>
<evidence type="ECO:0000313" key="12">
    <source>
        <dbReference type="EMBL" id="GFR31570.1"/>
    </source>
</evidence>
<keyword evidence="3 9" id="KW-0732">Signal</keyword>
<keyword evidence="13" id="KW-1185">Reference proteome</keyword>
<evidence type="ECO:0000256" key="9">
    <source>
        <dbReference type="SAM" id="SignalP"/>
    </source>
</evidence>
<evidence type="ECO:0000259" key="10">
    <source>
        <dbReference type="Pfam" id="PF08357"/>
    </source>
</evidence>
<organism evidence="12 13">
    <name type="scientific">Trichonephila clavata</name>
    <name type="common">Joro spider</name>
    <name type="synonym">Nephila clavata</name>
    <dbReference type="NCBI Taxonomy" id="2740835"/>
    <lineage>
        <taxon>Eukaryota</taxon>
        <taxon>Metazoa</taxon>
        <taxon>Ecdysozoa</taxon>
        <taxon>Arthropoda</taxon>
        <taxon>Chelicerata</taxon>
        <taxon>Arachnida</taxon>
        <taxon>Araneae</taxon>
        <taxon>Araneomorphae</taxon>
        <taxon>Entelegynae</taxon>
        <taxon>Araneoidea</taxon>
        <taxon>Nephilidae</taxon>
        <taxon>Trichonephila</taxon>
    </lineage>
</organism>
<evidence type="ECO:0000256" key="8">
    <source>
        <dbReference type="SAM" id="Phobius"/>
    </source>
</evidence>
<dbReference type="Gene3D" id="3.40.50.11530">
    <property type="match status" value="1"/>
</dbReference>
<evidence type="ECO:0000256" key="7">
    <source>
        <dbReference type="ARBA" id="ARBA00023180"/>
    </source>
</evidence>
<dbReference type="InterPro" id="IPR039465">
    <property type="entry name" value="IL-17_rcpt-like"/>
</dbReference>
<evidence type="ECO:0000256" key="3">
    <source>
        <dbReference type="ARBA" id="ARBA00022729"/>
    </source>
</evidence>